<feature type="region of interest" description="Disordered" evidence="1">
    <location>
        <begin position="74"/>
        <end position="204"/>
    </location>
</feature>
<feature type="compositionally biased region" description="Low complexity" evidence="1">
    <location>
        <begin position="101"/>
        <end position="132"/>
    </location>
</feature>
<accession>A0A0G4H0L7</accession>
<proteinExistence type="predicted"/>
<feature type="non-terminal residue" evidence="2">
    <location>
        <position position="1"/>
    </location>
</feature>
<dbReference type="VEuPathDB" id="CryptoDB:Vbra_1050"/>
<evidence type="ECO:0000313" key="2">
    <source>
        <dbReference type="EMBL" id="CEM37064.1"/>
    </source>
</evidence>
<name>A0A0G4H0L7_VITBC</name>
<dbReference type="OrthoDB" id="498125at2759"/>
<dbReference type="AlphaFoldDB" id="A0A0G4H0L7"/>
<dbReference type="InParanoid" id="A0A0G4H0L7"/>
<dbReference type="Proteomes" id="UP000041254">
    <property type="component" value="Unassembled WGS sequence"/>
</dbReference>
<feature type="compositionally biased region" description="Low complexity" evidence="1">
    <location>
        <begin position="153"/>
        <end position="166"/>
    </location>
</feature>
<gene>
    <name evidence="2" type="ORF">Vbra_1050</name>
</gene>
<sequence>QADSLPPSWDGGGLIDASQPVYDTQFLPPHTGMCYTPPKFSDHIAVTLCLDNTPHTPAGHHIDFGQRVAVDMKDTKTTRSQPHRGWKGIQSFFQPAPKPTPAANNQSSSAAPAPAPAAANNGNKNNGSSSGAIDLTAGDDANGTGAPVRQPTQQQQQQQQSGRGSASRGGRGGMGGRGGSGGGGGKRPAGQTDLRSFFQKKPKT</sequence>
<dbReference type="EMBL" id="CDMY01000928">
    <property type="protein sequence ID" value="CEM37064.1"/>
    <property type="molecule type" value="Genomic_DNA"/>
</dbReference>
<protein>
    <submittedName>
        <fullName evidence="2">Uncharacterized protein</fullName>
    </submittedName>
</protein>
<evidence type="ECO:0000313" key="3">
    <source>
        <dbReference type="Proteomes" id="UP000041254"/>
    </source>
</evidence>
<evidence type="ECO:0000256" key="1">
    <source>
        <dbReference type="SAM" id="MobiDB-lite"/>
    </source>
</evidence>
<organism evidence="2 3">
    <name type="scientific">Vitrella brassicaformis (strain CCMP3155)</name>
    <dbReference type="NCBI Taxonomy" id="1169540"/>
    <lineage>
        <taxon>Eukaryota</taxon>
        <taxon>Sar</taxon>
        <taxon>Alveolata</taxon>
        <taxon>Colpodellida</taxon>
        <taxon>Vitrellaceae</taxon>
        <taxon>Vitrella</taxon>
    </lineage>
</organism>
<keyword evidence="3" id="KW-1185">Reference proteome</keyword>
<reference evidence="2 3" key="1">
    <citation type="submission" date="2014-11" db="EMBL/GenBank/DDBJ databases">
        <authorList>
            <person name="Zhu J."/>
            <person name="Qi W."/>
            <person name="Song R."/>
        </authorList>
    </citation>
    <scope>NUCLEOTIDE SEQUENCE [LARGE SCALE GENOMIC DNA]</scope>
</reference>
<feature type="compositionally biased region" description="Gly residues" evidence="1">
    <location>
        <begin position="167"/>
        <end position="187"/>
    </location>
</feature>